<dbReference type="PANTHER" id="PTHR35005:SF1">
    <property type="entry name" value="2-AMINO-5-FORMYLAMINO-6-RIBOSYLAMINOPYRIMIDIN-4(3H)-ONE 5'-MONOPHOSPHATE DEFORMYLASE"/>
    <property type="match status" value="1"/>
</dbReference>
<dbReference type="InterPro" id="IPR003785">
    <property type="entry name" value="Creatininase/forma_Hydrolase"/>
</dbReference>
<evidence type="ECO:0000256" key="4">
    <source>
        <dbReference type="ARBA" id="ARBA00022833"/>
    </source>
</evidence>
<evidence type="ECO:0000256" key="2">
    <source>
        <dbReference type="ARBA" id="ARBA00022723"/>
    </source>
</evidence>
<comment type="cofactor">
    <cofactor evidence="1">
        <name>Zn(2+)</name>
        <dbReference type="ChEBI" id="CHEBI:29105"/>
    </cofactor>
</comment>
<accession>A0A2T5ZYC1</accession>
<dbReference type="AlphaFoldDB" id="A0A2T5ZYC1"/>
<sequence length="278" mass="30536">MTSETKHLLEEMTFLEFRDRIESESEPVVLIPLGSQEIQGPMVPMGDFMLTREVASEVAKASSAIAAPTLPFGYAEYFRSVPGGIALSADAFRATLRDIIDNFLDHGLTRIVLLNGHSGNYPLIDQVIRAIRNERGLMVPCINLWRSIPDELWTELHGDFGKRAFAHGSDPVTSVYLHYFPHLAQMDKARKDETFGKVVGLPTAGLAGVKFEGIEIGMAVNVDDHCSNGIAGGDPTRSSAEKGQRIAAHLVEFCTRFVAHFREATPDAPKTNNREAIS</sequence>
<evidence type="ECO:0000256" key="1">
    <source>
        <dbReference type="ARBA" id="ARBA00001947"/>
    </source>
</evidence>
<gene>
    <name evidence="6" type="ORF">C8N44_1567</name>
</gene>
<keyword evidence="2" id="KW-0479">Metal-binding</keyword>
<evidence type="ECO:0000313" key="6">
    <source>
        <dbReference type="EMBL" id="PTX36562.1"/>
    </source>
</evidence>
<dbReference type="GO" id="GO:0016811">
    <property type="term" value="F:hydrolase activity, acting on carbon-nitrogen (but not peptide) bonds, in linear amides"/>
    <property type="evidence" value="ECO:0007669"/>
    <property type="project" value="TreeGrafter"/>
</dbReference>
<keyword evidence="4" id="KW-0862">Zinc</keyword>
<dbReference type="SUPFAM" id="SSF102215">
    <property type="entry name" value="Creatininase"/>
    <property type="match status" value="1"/>
</dbReference>
<organism evidence="6 7">
    <name type="scientific">Allosediminivita pacifica</name>
    <dbReference type="NCBI Taxonomy" id="1267769"/>
    <lineage>
        <taxon>Bacteria</taxon>
        <taxon>Pseudomonadati</taxon>
        <taxon>Pseudomonadota</taxon>
        <taxon>Alphaproteobacteria</taxon>
        <taxon>Rhodobacterales</taxon>
        <taxon>Paracoccaceae</taxon>
        <taxon>Allosediminivita</taxon>
    </lineage>
</organism>
<dbReference type="OrthoDB" id="9801445at2"/>
<protein>
    <submittedName>
        <fullName evidence="6">Creatinine amidohydrolase</fullName>
    </submittedName>
</protein>
<evidence type="ECO:0000256" key="3">
    <source>
        <dbReference type="ARBA" id="ARBA00022801"/>
    </source>
</evidence>
<evidence type="ECO:0000313" key="7">
    <source>
        <dbReference type="Proteomes" id="UP000244069"/>
    </source>
</evidence>
<dbReference type="InterPro" id="IPR024087">
    <property type="entry name" value="Creatininase-like_sf"/>
</dbReference>
<dbReference type="PANTHER" id="PTHR35005">
    <property type="entry name" value="3-DEHYDRO-SCYLLO-INOSOSE HYDROLASE"/>
    <property type="match status" value="1"/>
</dbReference>
<comment type="similarity">
    <text evidence="5">Belongs to the creatininase superfamily.</text>
</comment>
<evidence type="ECO:0000256" key="5">
    <source>
        <dbReference type="ARBA" id="ARBA00024029"/>
    </source>
</evidence>
<dbReference type="GO" id="GO:0046872">
    <property type="term" value="F:metal ion binding"/>
    <property type="evidence" value="ECO:0007669"/>
    <property type="project" value="UniProtKB-KW"/>
</dbReference>
<keyword evidence="3 6" id="KW-0378">Hydrolase</keyword>
<dbReference type="RefSeq" id="WP_107978913.1">
    <property type="nucleotide sequence ID" value="NZ_BMEZ01000055.1"/>
</dbReference>
<keyword evidence="7" id="KW-1185">Reference proteome</keyword>
<proteinExistence type="inferred from homology"/>
<comment type="caution">
    <text evidence="6">The sequence shown here is derived from an EMBL/GenBank/DDBJ whole genome shotgun (WGS) entry which is preliminary data.</text>
</comment>
<reference evidence="6 7" key="1">
    <citation type="submission" date="2018-04" db="EMBL/GenBank/DDBJ databases">
        <title>Genomic Encyclopedia of Archaeal and Bacterial Type Strains, Phase II (KMG-II): from individual species to whole genera.</title>
        <authorList>
            <person name="Goeker M."/>
        </authorList>
    </citation>
    <scope>NUCLEOTIDE SEQUENCE [LARGE SCALE GENOMIC DNA]</scope>
    <source>
        <strain evidence="6 7">DSM 29329</strain>
    </source>
</reference>
<dbReference type="GO" id="GO:0009231">
    <property type="term" value="P:riboflavin biosynthetic process"/>
    <property type="evidence" value="ECO:0007669"/>
    <property type="project" value="TreeGrafter"/>
</dbReference>
<dbReference type="Gene3D" id="3.40.50.10310">
    <property type="entry name" value="Creatininase"/>
    <property type="match status" value="1"/>
</dbReference>
<dbReference type="EMBL" id="QBKN01000056">
    <property type="protein sequence ID" value="PTX36562.1"/>
    <property type="molecule type" value="Genomic_DNA"/>
</dbReference>
<dbReference type="Pfam" id="PF02633">
    <property type="entry name" value="Creatininase"/>
    <property type="match status" value="1"/>
</dbReference>
<dbReference type="Proteomes" id="UP000244069">
    <property type="component" value="Unassembled WGS sequence"/>
</dbReference>
<name>A0A2T5ZYC1_9RHOB</name>